<dbReference type="EMBL" id="KZ992048">
    <property type="protein sequence ID" value="RKP22482.1"/>
    <property type="molecule type" value="Genomic_DNA"/>
</dbReference>
<dbReference type="PANTHER" id="PTHR24007">
    <property type="entry name" value="BRCA1-ASSOCIATED PROTEIN"/>
    <property type="match status" value="1"/>
</dbReference>
<dbReference type="Gene3D" id="1.10.287.1490">
    <property type="match status" value="1"/>
</dbReference>
<organism evidence="3 4">
    <name type="scientific">Syncephalis pseudoplumigaleata</name>
    <dbReference type="NCBI Taxonomy" id="1712513"/>
    <lineage>
        <taxon>Eukaryota</taxon>
        <taxon>Fungi</taxon>
        <taxon>Fungi incertae sedis</taxon>
        <taxon>Zoopagomycota</taxon>
        <taxon>Zoopagomycotina</taxon>
        <taxon>Zoopagomycetes</taxon>
        <taxon>Zoopagales</taxon>
        <taxon>Piptocephalidaceae</taxon>
        <taxon>Syncephalis</taxon>
    </lineage>
</organism>
<reference evidence="4" key="1">
    <citation type="journal article" date="2018" name="Nat. Microbiol.">
        <title>Leveraging single-cell genomics to expand the fungal tree of life.</title>
        <authorList>
            <person name="Ahrendt S.R."/>
            <person name="Quandt C.A."/>
            <person name="Ciobanu D."/>
            <person name="Clum A."/>
            <person name="Salamov A."/>
            <person name="Andreopoulos B."/>
            <person name="Cheng J.F."/>
            <person name="Woyke T."/>
            <person name="Pelin A."/>
            <person name="Henrissat B."/>
            <person name="Reynolds N.K."/>
            <person name="Benny G.L."/>
            <person name="Smith M.E."/>
            <person name="James T.Y."/>
            <person name="Grigoriev I.V."/>
        </authorList>
    </citation>
    <scope>NUCLEOTIDE SEQUENCE [LARGE SCALE GENOMIC DNA]</scope>
    <source>
        <strain evidence="4">Benny S71-1</strain>
    </source>
</reference>
<keyword evidence="1" id="KW-0175">Coiled coil</keyword>
<dbReference type="InterPro" id="IPR011422">
    <property type="entry name" value="BRAP2/ETP1_RRM"/>
</dbReference>
<keyword evidence="4" id="KW-1185">Reference proteome</keyword>
<feature type="coiled-coil region" evidence="1">
    <location>
        <begin position="253"/>
        <end position="329"/>
    </location>
</feature>
<sequence length="447" mass="49355">ISDASPHRYIALLKFRQSSHVDEFIAEYHGRPFSVLEPEICQAVRVASVQLVASANPSQVNKPPSLTWEWDRREDAGGEGHDAVGAGDGGDGGAWGTYHGGAGALARVAHLSRMPRANGLACHWPRHRGMPSHLPLSLLKPVGRWTRVPVCMVSYVHRLIQNKVDGKLVELPDDMAGGHAHSGEYAAQHSTASTSYLPSQSKIDMLTSEYTHLLTAQLDSQRQHYEVELNAAYGKIGDLQMELERVSSKAAEVDAVERENHALQQSMEALQKEKAHLEKRSDKLEKRLHMLERLWEEERQMSEGMRANQEAAQQAAAERDKEIADLREQVRDLMFFMTARDKIERGELGDEVKEGSVQAIANQPGDSSGGGGAAVIVRDGAVDVNDNKVAMYHLCIYCASIAANLAVYSKMVDEEDHRLMPQCTSSNGEHVRHPACYRAISFVDGVL</sequence>
<dbReference type="Pfam" id="PF07576">
    <property type="entry name" value="BRAP2"/>
    <property type="match status" value="1"/>
</dbReference>
<protein>
    <recommendedName>
        <fullName evidence="2">BRCA1-associated 2/ETP1 RRM domain-containing protein</fullName>
    </recommendedName>
</protein>
<dbReference type="OrthoDB" id="273556at2759"/>
<dbReference type="GO" id="GO:0007265">
    <property type="term" value="P:Ras protein signal transduction"/>
    <property type="evidence" value="ECO:0007669"/>
    <property type="project" value="TreeGrafter"/>
</dbReference>
<dbReference type="GO" id="GO:0005737">
    <property type="term" value="C:cytoplasm"/>
    <property type="evidence" value="ECO:0007669"/>
    <property type="project" value="TreeGrafter"/>
</dbReference>
<feature type="domain" description="BRCA1-associated 2/ETP1 RRM" evidence="2">
    <location>
        <begin position="2"/>
        <end position="55"/>
    </location>
</feature>
<evidence type="ECO:0000256" key="1">
    <source>
        <dbReference type="SAM" id="Coils"/>
    </source>
</evidence>
<dbReference type="GO" id="GO:0061630">
    <property type="term" value="F:ubiquitin protein ligase activity"/>
    <property type="evidence" value="ECO:0007669"/>
    <property type="project" value="TreeGrafter"/>
</dbReference>
<evidence type="ECO:0000313" key="4">
    <source>
        <dbReference type="Proteomes" id="UP000278143"/>
    </source>
</evidence>
<proteinExistence type="predicted"/>
<evidence type="ECO:0000259" key="2">
    <source>
        <dbReference type="Pfam" id="PF07576"/>
    </source>
</evidence>
<dbReference type="PANTHER" id="PTHR24007:SF7">
    <property type="entry name" value="BRCA1-ASSOCIATED PROTEIN"/>
    <property type="match status" value="1"/>
</dbReference>
<dbReference type="Proteomes" id="UP000278143">
    <property type="component" value="Unassembled WGS sequence"/>
</dbReference>
<gene>
    <name evidence="3" type="ORF">SYNPS1DRAFT_31917</name>
</gene>
<evidence type="ECO:0000313" key="3">
    <source>
        <dbReference type="EMBL" id="RKP22482.1"/>
    </source>
</evidence>
<accession>A0A4P9YSW0</accession>
<dbReference type="AlphaFoldDB" id="A0A4P9YSW0"/>
<feature type="non-terminal residue" evidence="3">
    <location>
        <position position="1"/>
    </location>
</feature>
<dbReference type="GO" id="GO:0016567">
    <property type="term" value="P:protein ubiquitination"/>
    <property type="evidence" value="ECO:0007669"/>
    <property type="project" value="TreeGrafter"/>
</dbReference>
<name>A0A4P9YSW0_9FUNG</name>